<comment type="caution">
    <text evidence="1">The sequence shown here is derived from an EMBL/GenBank/DDBJ whole genome shotgun (WGS) entry which is preliminary data.</text>
</comment>
<dbReference type="SUPFAM" id="SSF53807">
    <property type="entry name" value="Helical backbone' metal receptor"/>
    <property type="match status" value="1"/>
</dbReference>
<dbReference type="Proteomes" id="UP000235015">
    <property type="component" value="Unassembled WGS sequence"/>
</dbReference>
<organism evidence="1 2">
    <name type="scientific">Sedimenticola selenatireducens</name>
    <dbReference type="NCBI Taxonomy" id="191960"/>
    <lineage>
        <taxon>Bacteria</taxon>
        <taxon>Pseudomonadati</taxon>
        <taxon>Pseudomonadota</taxon>
        <taxon>Gammaproteobacteria</taxon>
        <taxon>Chromatiales</taxon>
        <taxon>Sedimenticolaceae</taxon>
        <taxon>Sedimenticola</taxon>
    </lineage>
</organism>
<dbReference type="STRING" id="1111735.GCA_000428045_02269"/>
<sequence length="243" mass="27707">MISLIPSITETLIDCNANLVGRSRFCIHPEPEVGRIPAVGGTKRVDWGSMADLQPDLVILDKEENTREMAESCPYPYLALHITRVEDVGPEFSRLAERIGNIALGKFARRWEQASRLAGKQYAIRSLPGIIEWWRPPTIQTRVEYLIWRNPWMAIGEGTFIHSMLGRMGMGELLTPHAEKYPEIELAALNPQQTVLLFSSEPFPFQRYRDELLELGYACGLIDGESYSWYGTRSLRFLETCCQ</sequence>
<protein>
    <submittedName>
        <fullName evidence="1">Fe3+-siderophores ABC transporter protein</fullName>
    </submittedName>
</protein>
<accession>A0A2N6CSB3</accession>
<reference evidence="1 2" key="1">
    <citation type="submission" date="2017-11" db="EMBL/GenBank/DDBJ databases">
        <title>Genome-resolved metagenomics identifies genetic mobility, metabolic interactions, and unexpected diversity in perchlorate-reducing communities.</title>
        <authorList>
            <person name="Barnum T.P."/>
            <person name="Figueroa I.A."/>
            <person name="Carlstrom C.I."/>
            <person name="Lucas L.N."/>
            <person name="Engelbrektson A.L."/>
            <person name="Coates J.D."/>
        </authorList>
    </citation>
    <scope>NUCLEOTIDE SEQUENCE [LARGE SCALE GENOMIC DNA]</scope>
    <source>
        <strain evidence="1">BM301</strain>
    </source>
</reference>
<dbReference type="Gene3D" id="3.40.50.1980">
    <property type="entry name" value="Nitrogenase molybdenum iron protein domain"/>
    <property type="match status" value="2"/>
</dbReference>
<name>A0A2N6CSB3_9GAMM</name>
<dbReference type="AlphaFoldDB" id="A0A2N6CSB3"/>
<evidence type="ECO:0000313" key="1">
    <source>
        <dbReference type="EMBL" id="PLX59971.1"/>
    </source>
</evidence>
<dbReference type="InterPro" id="IPR054828">
    <property type="entry name" value="Vit_B12_bind_prot"/>
</dbReference>
<dbReference type="EMBL" id="PKUN01000030">
    <property type="protein sequence ID" value="PLX59971.1"/>
    <property type="molecule type" value="Genomic_DNA"/>
</dbReference>
<evidence type="ECO:0000313" key="2">
    <source>
        <dbReference type="Proteomes" id="UP000235015"/>
    </source>
</evidence>
<proteinExistence type="predicted"/>
<gene>
    <name evidence="1" type="ORF">C0630_18975</name>
</gene>
<dbReference type="NCBIfam" id="NF038402">
    <property type="entry name" value="TroA_like"/>
    <property type="match status" value="1"/>
</dbReference>